<keyword evidence="3" id="KW-1185">Reference proteome</keyword>
<protein>
    <recommendedName>
        <fullName evidence="1">Apiosidase-like catalytic domain-containing protein</fullName>
    </recommendedName>
</protein>
<gene>
    <name evidence="2" type="ORF">SLS60_008347</name>
</gene>
<dbReference type="InterPro" id="IPR025277">
    <property type="entry name" value="Apiosidase-like_cat_dom"/>
</dbReference>
<dbReference type="Gene3D" id="3.20.20.80">
    <property type="entry name" value="Glycosidases"/>
    <property type="match status" value="1"/>
</dbReference>
<evidence type="ECO:0000313" key="3">
    <source>
        <dbReference type="Proteomes" id="UP001521785"/>
    </source>
</evidence>
<reference evidence="2 3" key="1">
    <citation type="submission" date="2024-02" db="EMBL/GenBank/DDBJ databases">
        <title>De novo assembly and annotation of 12 fungi associated with fruit tree decline syndrome in Ontario, Canada.</title>
        <authorList>
            <person name="Sulman M."/>
            <person name="Ellouze W."/>
            <person name="Ilyukhin E."/>
        </authorList>
    </citation>
    <scope>NUCLEOTIDE SEQUENCE [LARGE SCALE GENOMIC DNA]</scope>
    <source>
        <strain evidence="2 3">M42-189</strain>
    </source>
</reference>
<dbReference type="Pfam" id="PF13204">
    <property type="entry name" value="Apiosidase"/>
    <property type="match status" value="1"/>
</dbReference>
<dbReference type="EMBL" id="JAKJXO020000012">
    <property type="protein sequence ID" value="KAL1597860.1"/>
    <property type="molecule type" value="Genomic_DNA"/>
</dbReference>
<name>A0ABR3R0B0_9PLEO</name>
<organism evidence="2 3">
    <name type="scientific">Paraconiothyrium brasiliense</name>
    <dbReference type="NCBI Taxonomy" id="300254"/>
    <lineage>
        <taxon>Eukaryota</taxon>
        <taxon>Fungi</taxon>
        <taxon>Dikarya</taxon>
        <taxon>Ascomycota</taxon>
        <taxon>Pezizomycotina</taxon>
        <taxon>Dothideomycetes</taxon>
        <taxon>Pleosporomycetidae</taxon>
        <taxon>Pleosporales</taxon>
        <taxon>Massarineae</taxon>
        <taxon>Didymosphaeriaceae</taxon>
        <taxon>Paraconiothyrium</taxon>
    </lineage>
</organism>
<comment type="caution">
    <text evidence="2">The sequence shown here is derived from an EMBL/GenBank/DDBJ whole genome shotgun (WGS) entry which is preliminary data.</text>
</comment>
<evidence type="ECO:0000259" key="1">
    <source>
        <dbReference type="Pfam" id="PF13204"/>
    </source>
</evidence>
<accession>A0ABR3R0B0</accession>
<dbReference type="PANTHER" id="PTHR37836:SF2">
    <property type="entry name" value="DUF4038 DOMAIN-CONTAINING PROTEIN"/>
    <property type="match status" value="1"/>
</dbReference>
<sequence>MHNGHYFQTIDGKPFFWQSDTAWLLINRLNRTETITYLSDRAAKGFTVVQACGAHCNGPDQPDRAGNLAFHNLDFSRPNEAYWSYVDSILKLAWEDYGIRIVMHPAWGGYVHNDKGVPGYLNESTARVFGEFVGRRYPYVPKILFGDTNPWWKNKTTVSTDYAYGGVASAHLPENYPVMDFSGVYNALAEGIVKGEGEVVRNKSYGTGSGNQRYIPMISIHPTNQWFLGGPLALASSFFGDSEWLTFDLSQSGHSDHPPNPPIPWWSCRRGWEPAELMWSVGENIPGKKRPAIENEPHYEWRYNNGKSGKANGLYWNASDVRIGTWQTVGIDYDPMSIWSAGWLSE</sequence>
<proteinExistence type="predicted"/>
<feature type="domain" description="Apiosidase-like catalytic" evidence="1">
    <location>
        <begin position="2"/>
        <end position="329"/>
    </location>
</feature>
<dbReference type="Proteomes" id="UP001521785">
    <property type="component" value="Unassembled WGS sequence"/>
</dbReference>
<evidence type="ECO:0000313" key="2">
    <source>
        <dbReference type="EMBL" id="KAL1597860.1"/>
    </source>
</evidence>
<dbReference type="PANTHER" id="PTHR37836">
    <property type="entry name" value="LMO1036 PROTEIN"/>
    <property type="match status" value="1"/>
</dbReference>